<dbReference type="PANTHER" id="PTHR45772">
    <property type="entry name" value="CONSERVED COMPONENT OF ABC TRANSPORTER FOR NATURAL AMINO ACIDS-RELATED"/>
    <property type="match status" value="1"/>
</dbReference>
<dbReference type="GO" id="GO:0015658">
    <property type="term" value="F:branched-chain amino acid transmembrane transporter activity"/>
    <property type="evidence" value="ECO:0007669"/>
    <property type="project" value="InterPro"/>
</dbReference>
<organism evidence="12 13">
    <name type="scientific">Stappia taiwanensis</name>
    <dbReference type="NCBI Taxonomy" id="992267"/>
    <lineage>
        <taxon>Bacteria</taxon>
        <taxon>Pseudomonadati</taxon>
        <taxon>Pseudomonadota</taxon>
        <taxon>Alphaproteobacteria</taxon>
        <taxon>Hyphomicrobiales</taxon>
        <taxon>Stappiaceae</taxon>
        <taxon>Stappia</taxon>
    </lineage>
</organism>
<dbReference type="GO" id="GO:0016887">
    <property type="term" value="F:ATP hydrolysis activity"/>
    <property type="evidence" value="ECO:0007669"/>
    <property type="project" value="InterPro"/>
</dbReference>
<comment type="caution">
    <text evidence="12">The sequence shown here is derived from an EMBL/GenBank/DDBJ whole genome shotgun (WGS) entry which is preliminary data.</text>
</comment>
<reference evidence="12 13" key="1">
    <citation type="submission" date="2020-07" db="EMBL/GenBank/DDBJ databases">
        <authorList>
            <person name="Li M."/>
        </authorList>
    </citation>
    <scope>NUCLEOTIDE SEQUENCE [LARGE SCALE GENOMIC DNA]</scope>
    <source>
        <strain evidence="12 13">DSM 23284</strain>
    </source>
</reference>
<name>A0A838Y3F9_9HYPH</name>
<evidence type="ECO:0000256" key="10">
    <source>
        <dbReference type="SAM" id="Phobius"/>
    </source>
</evidence>
<dbReference type="RefSeq" id="WP_181761912.1">
    <property type="nucleotide sequence ID" value="NZ_BMCR01000002.1"/>
</dbReference>
<evidence type="ECO:0000256" key="3">
    <source>
        <dbReference type="ARBA" id="ARBA00022448"/>
    </source>
</evidence>
<dbReference type="Gene3D" id="3.40.50.300">
    <property type="entry name" value="P-loop containing nucleotide triphosphate hydrolases"/>
    <property type="match status" value="1"/>
</dbReference>
<dbReference type="CDD" id="cd06581">
    <property type="entry name" value="TM_PBP1_LivM_like"/>
    <property type="match status" value="1"/>
</dbReference>
<gene>
    <name evidence="12" type="ORF">H1W37_18805</name>
</gene>
<dbReference type="SMART" id="SM00382">
    <property type="entry name" value="AAA"/>
    <property type="match status" value="1"/>
</dbReference>
<keyword evidence="5 10" id="KW-0812">Transmembrane</keyword>
<evidence type="ECO:0000313" key="13">
    <source>
        <dbReference type="Proteomes" id="UP000559404"/>
    </source>
</evidence>
<keyword evidence="6" id="KW-0547">Nucleotide-binding</keyword>
<evidence type="ECO:0000256" key="6">
    <source>
        <dbReference type="ARBA" id="ARBA00022741"/>
    </source>
</evidence>
<keyword evidence="8 10" id="KW-1133">Transmembrane helix</keyword>
<keyword evidence="7 12" id="KW-0067">ATP-binding</keyword>
<keyword evidence="4" id="KW-1003">Cell membrane</keyword>
<keyword evidence="13" id="KW-1185">Reference proteome</keyword>
<sequence length="603" mass="64236">MASQHNSLAEAAGPEVSLPAGKGHFKSDGLQLRLGILLIVLTGIGPSLLGNSYWEHTFQLVNIYIAVAVLQNFLFVDAGQKSFGQGAILGLGAYGLAIASGIHGLPLTVGVLAAVGAAMLGGLLFALPALRVQGFHLGFATLSAAIVFPQLLIQFDDVTRGINGISLYLPALTKPLVLGMSGLTLLVTAVPIAALLLHYGIRNARLGRRMRVAAESAEAARSLGVRPGFMRALAFMIVSAGTGICGALYVPTVGFISPQGFLVELSFTLFFVVVVGGRGQLLGPIIGIWVIYIVPNVLLVQLVEYRLLIYGFLTLAVVIVFPDGLVGTIEVRRRKRFQRGGGEQGFRLAPFTEMLEKIPPRQVPAEAAPILEVRGAVKRFGQVVALDGVDLKVRPGEVHGLIGANGSGKTSLLNVISGFSRMDGGSYSFRGRDVTRLSASSIARMGLGRTFQTPRIFTDLSVWDNIQLGLDARPTPLAPEMAALAERFKEAYGEDNPGLLAHGQRRLLEVIRVVFADPGLVLFDEPAAGLSPAERVEFSRLLRQLSKRLGMAVILVEHDLDLVWDIADRITVLETGSVVASGPPQQLARDPAVQHLFVGGAHA</sequence>
<evidence type="ECO:0000259" key="11">
    <source>
        <dbReference type="PROSITE" id="PS50893"/>
    </source>
</evidence>
<dbReference type="InterPro" id="IPR003439">
    <property type="entry name" value="ABC_transporter-like_ATP-bd"/>
</dbReference>
<feature type="transmembrane region" description="Helical" evidence="10">
    <location>
        <begin position="137"/>
        <end position="155"/>
    </location>
</feature>
<evidence type="ECO:0000256" key="4">
    <source>
        <dbReference type="ARBA" id="ARBA00022475"/>
    </source>
</evidence>
<dbReference type="InterPro" id="IPR051120">
    <property type="entry name" value="ABC_AA/LPS_Transport"/>
</dbReference>
<feature type="transmembrane region" description="Helical" evidence="10">
    <location>
        <begin position="32"/>
        <end position="50"/>
    </location>
</feature>
<evidence type="ECO:0000256" key="7">
    <source>
        <dbReference type="ARBA" id="ARBA00022840"/>
    </source>
</evidence>
<dbReference type="AlphaFoldDB" id="A0A838Y3F9"/>
<feature type="transmembrane region" description="Helical" evidence="10">
    <location>
        <begin position="87"/>
        <end position="105"/>
    </location>
</feature>
<dbReference type="InterPro" id="IPR003593">
    <property type="entry name" value="AAA+_ATPase"/>
</dbReference>
<reference evidence="12 13" key="2">
    <citation type="submission" date="2020-08" db="EMBL/GenBank/DDBJ databases">
        <title>Stappia taiwanensis sp. nov., isolated from a coastal thermal spring.</title>
        <authorList>
            <person name="Kampfer P."/>
        </authorList>
    </citation>
    <scope>NUCLEOTIDE SEQUENCE [LARGE SCALE GENOMIC DNA]</scope>
    <source>
        <strain evidence="12 13">DSM 23284</strain>
    </source>
</reference>
<evidence type="ECO:0000313" key="12">
    <source>
        <dbReference type="EMBL" id="MBA4613714.1"/>
    </source>
</evidence>
<evidence type="ECO:0000256" key="5">
    <source>
        <dbReference type="ARBA" id="ARBA00022692"/>
    </source>
</evidence>
<feature type="transmembrane region" description="Helical" evidence="10">
    <location>
        <begin position="229"/>
        <end position="250"/>
    </location>
</feature>
<comment type="similarity">
    <text evidence="2">Belongs to the ABC transporter superfamily.</text>
</comment>
<dbReference type="InterPro" id="IPR017871">
    <property type="entry name" value="ABC_transporter-like_CS"/>
</dbReference>
<dbReference type="CDD" id="cd03219">
    <property type="entry name" value="ABC_Mj1267_LivG_branched"/>
    <property type="match status" value="1"/>
</dbReference>
<dbReference type="PROSITE" id="PS00211">
    <property type="entry name" value="ABC_TRANSPORTER_1"/>
    <property type="match status" value="1"/>
</dbReference>
<keyword evidence="9 10" id="KW-0472">Membrane</keyword>
<dbReference type="Pfam" id="PF02653">
    <property type="entry name" value="BPD_transp_2"/>
    <property type="match status" value="1"/>
</dbReference>
<dbReference type="SUPFAM" id="SSF52540">
    <property type="entry name" value="P-loop containing nucleoside triphosphate hydrolases"/>
    <property type="match status" value="1"/>
</dbReference>
<feature type="transmembrane region" description="Helical" evidence="10">
    <location>
        <begin position="56"/>
        <end position="75"/>
    </location>
</feature>
<comment type="subcellular location">
    <subcellularLocation>
        <location evidence="1">Cell membrane</location>
        <topology evidence="1">Multi-pass membrane protein</topology>
    </subcellularLocation>
</comment>
<feature type="transmembrane region" description="Helical" evidence="10">
    <location>
        <begin position="256"/>
        <end position="274"/>
    </location>
</feature>
<dbReference type="PANTHER" id="PTHR45772:SF2">
    <property type="entry name" value="ABC TRANSPORTER ATP-BINDING PROTEIN"/>
    <property type="match status" value="1"/>
</dbReference>
<feature type="transmembrane region" description="Helical" evidence="10">
    <location>
        <begin position="111"/>
        <end position="130"/>
    </location>
</feature>
<dbReference type="Proteomes" id="UP000559404">
    <property type="component" value="Unassembled WGS sequence"/>
</dbReference>
<dbReference type="InterPro" id="IPR043428">
    <property type="entry name" value="LivM-like"/>
</dbReference>
<evidence type="ECO:0000256" key="9">
    <source>
        <dbReference type="ARBA" id="ARBA00023136"/>
    </source>
</evidence>
<accession>A0A838Y3F9</accession>
<keyword evidence="3" id="KW-0813">Transport</keyword>
<proteinExistence type="inferred from homology"/>
<dbReference type="EMBL" id="JACEON010000023">
    <property type="protein sequence ID" value="MBA4613714.1"/>
    <property type="molecule type" value="Genomic_DNA"/>
</dbReference>
<dbReference type="InterPro" id="IPR001851">
    <property type="entry name" value="ABC_transp_permease"/>
</dbReference>
<feature type="transmembrane region" description="Helical" evidence="10">
    <location>
        <begin position="308"/>
        <end position="329"/>
    </location>
</feature>
<dbReference type="GO" id="GO:0005886">
    <property type="term" value="C:plasma membrane"/>
    <property type="evidence" value="ECO:0007669"/>
    <property type="project" value="UniProtKB-SubCell"/>
</dbReference>
<feature type="transmembrane region" description="Helical" evidence="10">
    <location>
        <begin position="175"/>
        <end position="201"/>
    </location>
</feature>
<evidence type="ECO:0000256" key="1">
    <source>
        <dbReference type="ARBA" id="ARBA00004651"/>
    </source>
</evidence>
<dbReference type="PROSITE" id="PS50893">
    <property type="entry name" value="ABC_TRANSPORTER_2"/>
    <property type="match status" value="1"/>
</dbReference>
<dbReference type="Pfam" id="PF00005">
    <property type="entry name" value="ABC_tran"/>
    <property type="match status" value="1"/>
</dbReference>
<feature type="domain" description="ABC transporter" evidence="11">
    <location>
        <begin position="371"/>
        <end position="600"/>
    </location>
</feature>
<protein>
    <submittedName>
        <fullName evidence="12">Branched-chain amino acid ABC transporter ATP-binding protein/permease</fullName>
    </submittedName>
</protein>
<evidence type="ECO:0000256" key="8">
    <source>
        <dbReference type="ARBA" id="ARBA00022989"/>
    </source>
</evidence>
<dbReference type="GO" id="GO:0005524">
    <property type="term" value="F:ATP binding"/>
    <property type="evidence" value="ECO:0007669"/>
    <property type="project" value="UniProtKB-KW"/>
</dbReference>
<feature type="transmembrane region" description="Helical" evidence="10">
    <location>
        <begin position="281"/>
        <end position="302"/>
    </location>
</feature>
<dbReference type="InterPro" id="IPR027417">
    <property type="entry name" value="P-loop_NTPase"/>
</dbReference>
<evidence type="ECO:0000256" key="2">
    <source>
        <dbReference type="ARBA" id="ARBA00005417"/>
    </source>
</evidence>